<dbReference type="AlphaFoldDB" id="A0AA37SNJ4"/>
<evidence type="ECO:0000313" key="2">
    <source>
        <dbReference type="Proteomes" id="UP001156666"/>
    </source>
</evidence>
<reference evidence="1" key="2">
    <citation type="submission" date="2023-01" db="EMBL/GenBank/DDBJ databases">
        <title>Draft genome sequence of Portibacter lacus strain NBRC 108769.</title>
        <authorList>
            <person name="Sun Q."/>
            <person name="Mori K."/>
        </authorList>
    </citation>
    <scope>NUCLEOTIDE SEQUENCE</scope>
    <source>
        <strain evidence="1">NBRC 108769</strain>
    </source>
</reference>
<name>A0AA37SNJ4_9BACT</name>
<reference evidence="1" key="1">
    <citation type="journal article" date="2014" name="Int. J. Syst. Evol. Microbiol.">
        <title>Complete genome sequence of Corynebacterium casei LMG S-19264T (=DSM 44701T), isolated from a smear-ripened cheese.</title>
        <authorList>
            <consortium name="US DOE Joint Genome Institute (JGI-PGF)"/>
            <person name="Walter F."/>
            <person name="Albersmeier A."/>
            <person name="Kalinowski J."/>
            <person name="Ruckert C."/>
        </authorList>
    </citation>
    <scope>NUCLEOTIDE SEQUENCE</scope>
    <source>
        <strain evidence="1">NBRC 108769</strain>
    </source>
</reference>
<sequence>MKMNELLNRYFEGESSLEDEKALKAYFAGEHVAEEHKIYSDLFRFFNAEAEIEFTAEDSFDLLLEKYFEGETTIAEEQRLKHYYKHGDVADEHKQYADLFAFFQEEAEVTFDAEDSTSLLLEKYFAGETSIAEEQRLKSYFNSDDVAEEHKQYGELFGYFSIAQTEVLEKKIDLKEAKTLHIVRRTMMGIAAGLALVLGSLFVMNSYQDYQEELHLAQIEEAEAQEALETTMEALAYLGIQFNKGTESLEKMKAFKKTEIFKN</sequence>
<gene>
    <name evidence="1" type="ORF">GCM10007940_09720</name>
</gene>
<dbReference type="EMBL" id="BSOH01000005">
    <property type="protein sequence ID" value="GLR16357.1"/>
    <property type="molecule type" value="Genomic_DNA"/>
</dbReference>
<dbReference type="Proteomes" id="UP001156666">
    <property type="component" value="Unassembled WGS sequence"/>
</dbReference>
<keyword evidence="2" id="KW-1185">Reference proteome</keyword>
<proteinExistence type="predicted"/>
<comment type="caution">
    <text evidence="1">The sequence shown here is derived from an EMBL/GenBank/DDBJ whole genome shotgun (WGS) entry which is preliminary data.</text>
</comment>
<organism evidence="1 2">
    <name type="scientific">Portibacter lacus</name>
    <dbReference type="NCBI Taxonomy" id="1099794"/>
    <lineage>
        <taxon>Bacteria</taxon>
        <taxon>Pseudomonadati</taxon>
        <taxon>Bacteroidota</taxon>
        <taxon>Saprospiria</taxon>
        <taxon>Saprospirales</taxon>
        <taxon>Haliscomenobacteraceae</taxon>
        <taxon>Portibacter</taxon>
    </lineage>
</organism>
<evidence type="ECO:0000313" key="1">
    <source>
        <dbReference type="EMBL" id="GLR16357.1"/>
    </source>
</evidence>
<accession>A0AA37SNJ4</accession>
<protein>
    <submittedName>
        <fullName evidence="1">Uncharacterized protein</fullName>
    </submittedName>
</protein>